<dbReference type="AlphaFoldDB" id="A0A9W7ME17"/>
<keyword evidence="3" id="KW-0285">Flavoprotein</keyword>
<dbReference type="PANTHER" id="PTHR14359:SF6">
    <property type="entry name" value="PHOSPHOPANTOTHENOYLCYSTEINE DECARBOXYLASE"/>
    <property type="match status" value="1"/>
</dbReference>
<evidence type="ECO:0000313" key="10">
    <source>
        <dbReference type="EMBL" id="GMI96799.1"/>
    </source>
</evidence>
<evidence type="ECO:0000256" key="8">
    <source>
        <dbReference type="ARBA" id="ARBA00066422"/>
    </source>
</evidence>
<evidence type="ECO:0000256" key="1">
    <source>
        <dbReference type="ARBA" id="ARBA00001917"/>
    </source>
</evidence>
<keyword evidence="3" id="KW-0288">FMN</keyword>
<dbReference type="GO" id="GO:0071513">
    <property type="term" value="C:phosphopantothenoylcysteine decarboxylase complex"/>
    <property type="evidence" value="ECO:0007669"/>
    <property type="project" value="TreeGrafter"/>
</dbReference>
<dbReference type="GO" id="GO:0010181">
    <property type="term" value="F:FMN binding"/>
    <property type="evidence" value="ECO:0007669"/>
    <property type="project" value="TreeGrafter"/>
</dbReference>
<evidence type="ECO:0000256" key="7">
    <source>
        <dbReference type="ARBA" id="ARBA00060685"/>
    </source>
</evidence>
<comment type="similarity">
    <text evidence="6">Belongs to the HFCD (homooligomeric flavin containing Cys decarboxylase) superfamily.</text>
</comment>
<evidence type="ECO:0000256" key="3">
    <source>
        <dbReference type="ARBA" id="ARBA00022643"/>
    </source>
</evidence>
<keyword evidence="5" id="KW-0173">Coenzyme A biosynthesis</keyword>
<keyword evidence="2" id="KW-0341">Growth regulation</keyword>
<dbReference type="OrthoDB" id="1532798at2759"/>
<dbReference type="SUPFAM" id="SSF52507">
    <property type="entry name" value="Homo-oligomeric flavin-containing Cys decarboxylases, HFCD"/>
    <property type="match status" value="1"/>
</dbReference>
<dbReference type="Proteomes" id="UP001165190">
    <property type="component" value="Unassembled WGS sequence"/>
</dbReference>
<evidence type="ECO:0000313" key="11">
    <source>
        <dbReference type="Proteomes" id="UP001165190"/>
    </source>
</evidence>
<evidence type="ECO:0000256" key="6">
    <source>
        <dbReference type="ARBA" id="ARBA00038350"/>
    </source>
</evidence>
<accession>A0A9W7ME17</accession>
<evidence type="ECO:0000256" key="5">
    <source>
        <dbReference type="ARBA" id="ARBA00022993"/>
    </source>
</evidence>
<dbReference type="GO" id="GO:0015937">
    <property type="term" value="P:coenzyme A biosynthetic process"/>
    <property type="evidence" value="ECO:0007669"/>
    <property type="project" value="UniProtKB-KW"/>
</dbReference>
<comment type="pathway">
    <text evidence="7">Cofactor biosynthesis; coenzyme A biosynthesis; CoA from (R)-pantothenate: step 3/5.</text>
</comment>
<name>A0A9W7ME17_HIBTR</name>
<reference evidence="10" key="1">
    <citation type="submission" date="2023-05" db="EMBL/GenBank/DDBJ databases">
        <title>Genome and transcriptome analyses reveal genes involved in the formation of fine ridges on petal epidermal cells in Hibiscus trionum.</title>
        <authorList>
            <person name="Koshimizu S."/>
            <person name="Masuda S."/>
            <person name="Ishii T."/>
            <person name="Shirasu K."/>
            <person name="Hoshino A."/>
            <person name="Arita M."/>
        </authorList>
    </citation>
    <scope>NUCLEOTIDE SEQUENCE</scope>
    <source>
        <strain evidence="10">Hamamatsu line</strain>
    </source>
</reference>
<feature type="domain" description="Flavoprotein" evidence="9">
    <location>
        <begin position="26"/>
        <end position="183"/>
    </location>
</feature>
<comment type="caution">
    <text evidence="10">The sequence shown here is derived from an EMBL/GenBank/DDBJ whole genome shotgun (WGS) entry which is preliminary data.</text>
</comment>
<sequence length="199" mass="22437">MAHPDPGTRYAERGKAPMDPAPRKPRILLAACGCVAAIKFVKICEYFCDWAEVKAVATQASLRFIDIASLPNNVDLYTDEHERSFWRKLGDNVLHIELRRWADLMVIAPLSANTLAKIAGGMSDNLLTCVVRSWDHSKPMFIAPGMHTFTWRNPFTEKHLMSVDELGFCFIPGDDSMAEPSEIDSTVRVYLESRPLRLN</sequence>
<comment type="cofactor">
    <cofactor evidence="1">
        <name>FMN</name>
        <dbReference type="ChEBI" id="CHEBI:58210"/>
    </cofactor>
</comment>
<dbReference type="Pfam" id="PF02441">
    <property type="entry name" value="Flavoprotein"/>
    <property type="match status" value="1"/>
</dbReference>
<keyword evidence="4" id="KW-0456">Lyase</keyword>
<evidence type="ECO:0000259" key="9">
    <source>
        <dbReference type="Pfam" id="PF02441"/>
    </source>
</evidence>
<proteinExistence type="inferred from homology"/>
<keyword evidence="11" id="KW-1185">Reference proteome</keyword>
<evidence type="ECO:0000256" key="4">
    <source>
        <dbReference type="ARBA" id="ARBA00022793"/>
    </source>
</evidence>
<dbReference type="InterPro" id="IPR003382">
    <property type="entry name" value="Flavoprotein"/>
</dbReference>
<dbReference type="PANTHER" id="PTHR14359">
    <property type="entry name" value="HOMO-OLIGOMERIC FLAVIN CONTAINING CYS DECARBOXYLASE FAMILY"/>
    <property type="match status" value="1"/>
</dbReference>
<dbReference type="EC" id="4.1.1.36" evidence="8"/>
<dbReference type="GO" id="GO:0004633">
    <property type="term" value="F:phosphopantothenoylcysteine decarboxylase activity"/>
    <property type="evidence" value="ECO:0007669"/>
    <property type="project" value="UniProtKB-EC"/>
</dbReference>
<organism evidence="10 11">
    <name type="scientific">Hibiscus trionum</name>
    <name type="common">Flower of an hour</name>
    <dbReference type="NCBI Taxonomy" id="183268"/>
    <lineage>
        <taxon>Eukaryota</taxon>
        <taxon>Viridiplantae</taxon>
        <taxon>Streptophyta</taxon>
        <taxon>Embryophyta</taxon>
        <taxon>Tracheophyta</taxon>
        <taxon>Spermatophyta</taxon>
        <taxon>Magnoliopsida</taxon>
        <taxon>eudicotyledons</taxon>
        <taxon>Gunneridae</taxon>
        <taxon>Pentapetalae</taxon>
        <taxon>rosids</taxon>
        <taxon>malvids</taxon>
        <taxon>Malvales</taxon>
        <taxon>Malvaceae</taxon>
        <taxon>Malvoideae</taxon>
        <taxon>Hibiscus</taxon>
    </lineage>
</organism>
<dbReference type="InterPro" id="IPR036551">
    <property type="entry name" value="Flavin_trans-like"/>
</dbReference>
<dbReference type="EMBL" id="BSYR01000030">
    <property type="protein sequence ID" value="GMI96799.1"/>
    <property type="molecule type" value="Genomic_DNA"/>
</dbReference>
<dbReference type="Gene3D" id="3.40.50.1950">
    <property type="entry name" value="Flavin prenyltransferase-like"/>
    <property type="match status" value="1"/>
</dbReference>
<protein>
    <recommendedName>
        <fullName evidence="8">phosphopantothenoylcysteine decarboxylase</fullName>
        <ecNumber evidence="8">4.1.1.36</ecNumber>
    </recommendedName>
</protein>
<evidence type="ECO:0000256" key="2">
    <source>
        <dbReference type="ARBA" id="ARBA00022604"/>
    </source>
</evidence>
<keyword evidence="4" id="KW-0210">Decarboxylase</keyword>
<gene>
    <name evidence="10" type="ORF">HRI_003349200</name>
</gene>